<feature type="transmembrane region" description="Helical" evidence="5">
    <location>
        <begin position="436"/>
        <end position="454"/>
    </location>
</feature>
<feature type="transmembrane region" description="Helical" evidence="5">
    <location>
        <begin position="199"/>
        <end position="221"/>
    </location>
</feature>
<accession>A0A1W0XAJ8</accession>
<dbReference type="PANTHER" id="PTHR24064">
    <property type="entry name" value="SOLUTE CARRIER FAMILY 22 MEMBER"/>
    <property type="match status" value="1"/>
</dbReference>
<evidence type="ECO:0000256" key="2">
    <source>
        <dbReference type="ARBA" id="ARBA00022692"/>
    </source>
</evidence>
<keyword evidence="3 5" id="KW-1133">Transmembrane helix</keyword>
<dbReference type="AlphaFoldDB" id="A0A1W0XAJ8"/>
<sequence>MSETEEFYEVDQVLRLLGNPGRFQIIQFLVLAYQYIPLAMNDFMPIFYGLPPLSVRCVGDPTRNSTDSMITESNQTKAVCSCPNGYIYEYPGKQWSIIADMNLICDKAALVNLASVIYFLGQMLSTPLFGWSADKFGRRPTLLLSNLLYTILTIGLVFSRDYTSFVLLRFFVGVARQGMNSSFFILLMEWTPPDRRGTWAALAELSYTFGVLLITLVAFLLQNWRHIQAFLAAATVLSIPIFWFAPESLTWLCLHSHSDQVLINCKTVAKFNSIVLDGPTNDRIRRFAEKAESAETTRAYSFLDCFRTPNIRRTTMLCCFSWLACYFGYLGSSYLSSEIASDVYLNLAINGLVEFIPILGAYGVASRFGNKLPLVVYFLIGGVCSVVAGAIPGRTYTELVAQNIMAVIGRMFFVGTCCVIFVFTSELFPTVIRNNGFSLCSIALRIGCVIAPLLPLMSPATGVKGSGFLLVGIVGIIAAGSSALLRETKGKPLPDTIQDAEKLGAADSMKLPDGLRLRRFAIRKSLAAPVPIPVIVTIPTPDRRRVD</sequence>
<keyword evidence="8" id="KW-1185">Reference proteome</keyword>
<comment type="subcellular location">
    <subcellularLocation>
        <location evidence="1">Membrane</location>
        <topology evidence="1">Multi-pass membrane protein</topology>
    </subcellularLocation>
</comment>
<dbReference type="GO" id="GO:0022857">
    <property type="term" value="F:transmembrane transporter activity"/>
    <property type="evidence" value="ECO:0007669"/>
    <property type="project" value="InterPro"/>
</dbReference>
<name>A0A1W0XAJ8_HYPEX</name>
<feature type="transmembrane region" description="Helical" evidence="5">
    <location>
        <begin position="317"/>
        <end position="337"/>
    </location>
</feature>
<feature type="transmembrane region" description="Helical" evidence="5">
    <location>
        <begin position="466"/>
        <end position="485"/>
    </location>
</feature>
<dbReference type="Gene3D" id="1.20.1250.20">
    <property type="entry name" value="MFS general substrate transporter like domains"/>
    <property type="match status" value="1"/>
</dbReference>
<feature type="transmembrane region" description="Helical" evidence="5">
    <location>
        <begin position="109"/>
        <end position="129"/>
    </location>
</feature>
<evidence type="ECO:0000259" key="6">
    <source>
        <dbReference type="PROSITE" id="PS50850"/>
    </source>
</evidence>
<dbReference type="EMBL" id="MTYJ01000006">
    <property type="protein sequence ID" value="OQV24424.1"/>
    <property type="molecule type" value="Genomic_DNA"/>
</dbReference>
<dbReference type="InterPro" id="IPR036259">
    <property type="entry name" value="MFS_trans_sf"/>
</dbReference>
<feature type="transmembrane region" description="Helical" evidence="5">
    <location>
        <begin position="404"/>
        <end position="424"/>
    </location>
</feature>
<evidence type="ECO:0000256" key="4">
    <source>
        <dbReference type="ARBA" id="ARBA00023136"/>
    </source>
</evidence>
<feature type="transmembrane region" description="Helical" evidence="5">
    <location>
        <begin position="165"/>
        <end position="187"/>
    </location>
</feature>
<dbReference type="SUPFAM" id="SSF103473">
    <property type="entry name" value="MFS general substrate transporter"/>
    <property type="match status" value="1"/>
</dbReference>
<dbReference type="PROSITE" id="PS50850">
    <property type="entry name" value="MFS"/>
    <property type="match status" value="1"/>
</dbReference>
<proteinExistence type="predicted"/>
<feature type="transmembrane region" description="Helical" evidence="5">
    <location>
        <begin position="141"/>
        <end position="159"/>
    </location>
</feature>
<evidence type="ECO:0000256" key="3">
    <source>
        <dbReference type="ARBA" id="ARBA00022989"/>
    </source>
</evidence>
<keyword evidence="2 5" id="KW-0812">Transmembrane</keyword>
<dbReference type="OrthoDB" id="3936150at2759"/>
<keyword evidence="4 5" id="KW-0472">Membrane</keyword>
<evidence type="ECO:0000313" key="7">
    <source>
        <dbReference type="EMBL" id="OQV24424.1"/>
    </source>
</evidence>
<dbReference type="InterPro" id="IPR005828">
    <property type="entry name" value="MFS_sugar_transport-like"/>
</dbReference>
<dbReference type="Pfam" id="PF00083">
    <property type="entry name" value="Sugar_tr"/>
    <property type="match status" value="1"/>
</dbReference>
<dbReference type="GO" id="GO:0016020">
    <property type="term" value="C:membrane"/>
    <property type="evidence" value="ECO:0007669"/>
    <property type="project" value="UniProtKB-SubCell"/>
</dbReference>
<gene>
    <name evidence="7" type="ORF">BV898_01488</name>
</gene>
<reference evidence="8" key="1">
    <citation type="submission" date="2017-01" db="EMBL/GenBank/DDBJ databases">
        <title>Comparative genomics of anhydrobiosis in the tardigrade Hypsibius dujardini.</title>
        <authorList>
            <person name="Yoshida Y."/>
            <person name="Koutsovoulos G."/>
            <person name="Laetsch D."/>
            <person name="Stevens L."/>
            <person name="Kumar S."/>
            <person name="Horikawa D."/>
            <person name="Ishino K."/>
            <person name="Komine S."/>
            <person name="Tomita M."/>
            <person name="Blaxter M."/>
            <person name="Arakawa K."/>
        </authorList>
    </citation>
    <scope>NUCLEOTIDE SEQUENCE [LARGE SCALE GENOMIC DNA]</scope>
    <source>
        <strain evidence="8">Z151</strain>
    </source>
</reference>
<feature type="transmembrane region" description="Helical" evidence="5">
    <location>
        <begin position="343"/>
        <end position="362"/>
    </location>
</feature>
<evidence type="ECO:0000256" key="5">
    <source>
        <dbReference type="SAM" id="Phobius"/>
    </source>
</evidence>
<evidence type="ECO:0000313" key="8">
    <source>
        <dbReference type="Proteomes" id="UP000192578"/>
    </source>
</evidence>
<dbReference type="InterPro" id="IPR020846">
    <property type="entry name" value="MFS_dom"/>
</dbReference>
<feature type="transmembrane region" description="Helical" evidence="5">
    <location>
        <begin position="374"/>
        <end position="392"/>
    </location>
</feature>
<feature type="domain" description="Major facilitator superfamily (MFS) profile" evidence="6">
    <location>
        <begin position="27"/>
        <end position="490"/>
    </location>
</feature>
<organism evidence="7 8">
    <name type="scientific">Hypsibius exemplaris</name>
    <name type="common">Freshwater tardigrade</name>
    <dbReference type="NCBI Taxonomy" id="2072580"/>
    <lineage>
        <taxon>Eukaryota</taxon>
        <taxon>Metazoa</taxon>
        <taxon>Ecdysozoa</taxon>
        <taxon>Tardigrada</taxon>
        <taxon>Eutardigrada</taxon>
        <taxon>Parachela</taxon>
        <taxon>Hypsibioidea</taxon>
        <taxon>Hypsibiidae</taxon>
        <taxon>Hypsibius</taxon>
    </lineage>
</organism>
<dbReference type="Proteomes" id="UP000192578">
    <property type="component" value="Unassembled WGS sequence"/>
</dbReference>
<protein>
    <submittedName>
        <fullName evidence="7">Solute carrier family 22 member 12</fullName>
    </submittedName>
</protein>
<comment type="caution">
    <text evidence="7">The sequence shown here is derived from an EMBL/GenBank/DDBJ whole genome shotgun (WGS) entry which is preliminary data.</text>
</comment>
<evidence type="ECO:0000256" key="1">
    <source>
        <dbReference type="ARBA" id="ARBA00004141"/>
    </source>
</evidence>